<evidence type="ECO:0000313" key="3">
    <source>
        <dbReference type="Proteomes" id="UP000586827"/>
    </source>
</evidence>
<proteinExistence type="predicted"/>
<organism evidence="2 3">
    <name type="scientific">Nocardia uniformis</name>
    <dbReference type="NCBI Taxonomy" id="53432"/>
    <lineage>
        <taxon>Bacteria</taxon>
        <taxon>Bacillati</taxon>
        <taxon>Actinomycetota</taxon>
        <taxon>Actinomycetes</taxon>
        <taxon>Mycobacteriales</taxon>
        <taxon>Nocardiaceae</taxon>
        <taxon>Nocardia</taxon>
    </lineage>
</organism>
<dbReference type="NCBIfam" id="TIGR02605">
    <property type="entry name" value="CxxC_CxxC_SSSS"/>
    <property type="match status" value="1"/>
</dbReference>
<dbReference type="Pfam" id="PF09723">
    <property type="entry name" value="Zn_ribbon_8"/>
    <property type="match status" value="1"/>
</dbReference>
<accession>A0A849C1D2</accession>
<feature type="domain" description="Putative regulatory protein FmdB zinc ribbon" evidence="1">
    <location>
        <begin position="1"/>
        <end position="41"/>
    </location>
</feature>
<dbReference type="InterPro" id="IPR013429">
    <property type="entry name" value="Regulatory_FmdB_Zinc_ribbon"/>
</dbReference>
<dbReference type="EMBL" id="JABELX010000005">
    <property type="protein sequence ID" value="NNH71468.1"/>
    <property type="molecule type" value="Genomic_DNA"/>
</dbReference>
<name>A0A849C1D2_9NOCA</name>
<dbReference type="SMART" id="SM00834">
    <property type="entry name" value="CxxC_CXXC_SSSS"/>
    <property type="match status" value="1"/>
</dbReference>
<protein>
    <submittedName>
        <fullName evidence="2">Zinc ribbon domain-containing protein</fullName>
    </submittedName>
</protein>
<reference evidence="2 3" key="1">
    <citation type="submission" date="2020-05" db="EMBL/GenBank/DDBJ databases">
        <title>MicrobeNet Type strains.</title>
        <authorList>
            <person name="Nicholson A.C."/>
        </authorList>
    </citation>
    <scope>NUCLEOTIDE SEQUENCE [LARGE SCALE GENOMIC DNA]</scope>
    <source>
        <strain evidence="2 3">JCM 3224</strain>
    </source>
</reference>
<keyword evidence="3" id="KW-1185">Reference proteome</keyword>
<gene>
    <name evidence="2" type="ORF">HLB23_16625</name>
</gene>
<dbReference type="Proteomes" id="UP000586827">
    <property type="component" value="Unassembled WGS sequence"/>
</dbReference>
<sequence>MPLYEFRCRDCGSFDRSFAMAEVPAAVDCPGCAATSRRQPGGAFIRPGSAAARLIDATTRTASEPAVVGAPAARGAALTRNPLHHKLPRP</sequence>
<evidence type="ECO:0000259" key="1">
    <source>
        <dbReference type="SMART" id="SM00834"/>
    </source>
</evidence>
<comment type="caution">
    <text evidence="2">The sequence shown here is derived from an EMBL/GenBank/DDBJ whole genome shotgun (WGS) entry which is preliminary data.</text>
</comment>
<dbReference type="AlphaFoldDB" id="A0A849C1D2"/>
<evidence type="ECO:0000313" key="2">
    <source>
        <dbReference type="EMBL" id="NNH71468.1"/>
    </source>
</evidence>